<reference evidence="1 2" key="1">
    <citation type="journal article" date="2020" name="G3 (Bethesda)">
        <title>Improved Reference Genome for Cyclotella cryptica CCMP332, a Model for Cell Wall Morphogenesis, Salinity Adaptation, and Lipid Production in Diatoms (Bacillariophyta).</title>
        <authorList>
            <person name="Roberts W.R."/>
            <person name="Downey K.M."/>
            <person name="Ruck E.C."/>
            <person name="Traller J.C."/>
            <person name="Alverson A.J."/>
        </authorList>
    </citation>
    <scope>NUCLEOTIDE SEQUENCE [LARGE SCALE GENOMIC DNA]</scope>
    <source>
        <strain evidence="1 2">CCMP332</strain>
    </source>
</reference>
<comment type="caution">
    <text evidence="1">The sequence shown here is derived from an EMBL/GenBank/DDBJ whole genome shotgun (WGS) entry which is preliminary data.</text>
</comment>
<protein>
    <submittedName>
        <fullName evidence="1">Uncharacterized protein</fullName>
    </submittedName>
</protein>
<name>A0ABD3PV72_9STRA</name>
<dbReference type="EMBL" id="JABMIG020000108">
    <property type="protein sequence ID" value="KAL3791923.1"/>
    <property type="molecule type" value="Genomic_DNA"/>
</dbReference>
<gene>
    <name evidence="1" type="ORF">HJC23_010783</name>
</gene>
<evidence type="ECO:0000313" key="1">
    <source>
        <dbReference type="EMBL" id="KAL3791923.1"/>
    </source>
</evidence>
<proteinExistence type="predicted"/>
<dbReference type="PANTHER" id="PTHR34044">
    <property type="entry name" value="NUCLEAR PROTEIN"/>
    <property type="match status" value="1"/>
</dbReference>
<evidence type="ECO:0000313" key="2">
    <source>
        <dbReference type="Proteomes" id="UP001516023"/>
    </source>
</evidence>
<keyword evidence="2" id="KW-1185">Reference proteome</keyword>
<sequence>MKRLLASTSVMRQTVTLAIMIIASSVSDAFQIHHLASREEFIAKGRSPLRRTSSSSSALGMATWSNGQAIREYQEFLASGMELMDIGKSEIDMEDDGPSVIVKSSNPSSVTALTDGIVALGKGTDLLITPGTSLPASMGDKPSYPIYITIPPYELKSFIQNLDDEWKGRSEDFVFFSGGKICGVVEPILREFGMCRESMTQVVVGFSLPKPSAAGITRKPEDLSCNIGTDANGEEKWAGESATCGKWNGAVASRLSANAIRCKTVFYREWRRAMWERALYDAVWNVVGAVREEPTDHADVAMFFELEASDMMWEIANNLRGGLAVTLMYGFEDRLFSMAEMRGKDEPCELTDEMFDFVQNVFPGRNRMLLEYLNYAKDQRGLLQGVNVPPVPSQLSELPSKIRQGNLRADGNI</sequence>
<accession>A0ABD3PV72</accession>
<dbReference type="Proteomes" id="UP001516023">
    <property type="component" value="Unassembled WGS sequence"/>
</dbReference>
<dbReference type="PANTHER" id="PTHR34044:SF1">
    <property type="entry name" value="NUCLEAR PROTEIN"/>
    <property type="match status" value="1"/>
</dbReference>
<dbReference type="AlphaFoldDB" id="A0ABD3PV72"/>
<organism evidence="1 2">
    <name type="scientific">Cyclotella cryptica</name>
    <dbReference type="NCBI Taxonomy" id="29204"/>
    <lineage>
        <taxon>Eukaryota</taxon>
        <taxon>Sar</taxon>
        <taxon>Stramenopiles</taxon>
        <taxon>Ochrophyta</taxon>
        <taxon>Bacillariophyta</taxon>
        <taxon>Coscinodiscophyceae</taxon>
        <taxon>Thalassiosirophycidae</taxon>
        <taxon>Stephanodiscales</taxon>
        <taxon>Stephanodiscaceae</taxon>
        <taxon>Cyclotella</taxon>
    </lineage>
</organism>